<protein>
    <submittedName>
        <fullName evidence="2">Putative secreted protein</fullName>
    </submittedName>
</protein>
<accession>A0A2M4CBJ5</accession>
<organism evidence="2">
    <name type="scientific">Anopheles marajoara</name>
    <dbReference type="NCBI Taxonomy" id="58244"/>
    <lineage>
        <taxon>Eukaryota</taxon>
        <taxon>Metazoa</taxon>
        <taxon>Ecdysozoa</taxon>
        <taxon>Arthropoda</taxon>
        <taxon>Hexapoda</taxon>
        <taxon>Insecta</taxon>
        <taxon>Pterygota</taxon>
        <taxon>Neoptera</taxon>
        <taxon>Endopterygota</taxon>
        <taxon>Diptera</taxon>
        <taxon>Nematocera</taxon>
        <taxon>Culicoidea</taxon>
        <taxon>Culicidae</taxon>
        <taxon>Anophelinae</taxon>
        <taxon>Anopheles</taxon>
    </lineage>
</organism>
<evidence type="ECO:0000313" key="2">
    <source>
        <dbReference type="EMBL" id="MBW62697.1"/>
    </source>
</evidence>
<evidence type="ECO:0000256" key="1">
    <source>
        <dbReference type="SAM" id="SignalP"/>
    </source>
</evidence>
<feature type="chain" id="PRO_5014695178" evidence="1">
    <location>
        <begin position="20"/>
        <end position="80"/>
    </location>
</feature>
<name>A0A2M4CBJ5_9DIPT</name>
<sequence>MRTIVAVLFLFIFFYGSRCGPSSFRRYLSDKIRQSPRSTKYAMIDNDKIEVTKPSPLSRLWEETFKILLDFLVSSSVCLS</sequence>
<proteinExistence type="predicted"/>
<reference evidence="2" key="1">
    <citation type="submission" date="2018-01" db="EMBL/GenBank/DDBJ databases">
        <title>An insight into the sialome of Amazonian anophelines.</title>
        <authorList>
            <person name="Ribeiro J.M."/>
            <person name="Scarpassa V."/>
            <person name="Calvo E."/>
        </authorList>
    </citation>
    <scope>NUCLEOTIDE SEQUENCE</scope>
    <source>
        <tissue evidence="2">Salivary glands</tissue>
    </source>
</reference>
<feature type="signal peptide" evidence="1">
    <location>
        <begin position="1"/>
        <end position="19"/>
    </location>
</feature>
<dbReference type="EMBL" id="GGFJ01013556">
    <property type="protein sequence ID" value="MBW62697.1"/>
    <property type="molecule type" value="Transcribed_RNA"/>
</dbReference>
<keyword evidence="1" id="KW-0732">Signal</keyword>
<dbReference type="AlphaFoldDB" id="A0A2M4CBJ5"/>